<evidence type="ECO:0000256" key="4">
    <source>
        <dbReference type="ARBA" id="ARBA00023319"/>
    </source>
</evidence>
<name>A0A6J3JBJ9_SAPAP</name>
<feature type="domain" description="Ig-like" evidence="5">
    <location>
        <begin position="116"/>
        <end position="216"/>
    </location>
</feature>
<dbReference type="PANTHER" id="PTHR19971">
    <property type="entry name" value="SIGNAL-REGULATORY PROTEIN BETA"/>
    <property type="match status" value="1"/>
</dbReference>
<dbReference type="CTD" id="128646"/>
<dbReference type="InterPro" id="IPR013106">
    <property type="entry name" value="Ig_V-set"/>
</dbReference>
<evidence type="ECO:0000256" key="1">
    <source>
        <dbReference type="ARBA" id="ARBA00022729"/>
    </source>
</evidence>
<dbReference type="RefSeq" id="XP_032151539.1">
    <property type="nucleotide sequence ID" value="XM_032295648.1"/>
</dbReference>
<reference evidence="7" key="1">
    <citation type="submission" date="2025-08" db="UniProtKB">
        <authorList>
            <consortium name="RefSeq"/>
        </authorList>
    </citation>
    <scope>IDENTIFICATION</scope>
    <source>
        <tissue evidence="7">Blood</tissue>
    </source>
</reference>
<dbReference type="PROSITE" id="PS50835">
    <property type="entry name" value="IG_LIKE"/>
    <property type="match status" value="2"/>
</dbReference>
<evidence type="ECO:0000256" key="3">
    <source>
        <dbReference type="ARBA" id="ARBA00023180"/>
    </source>
</evidence>
<gene>
    <name evidence="7" type="primary">SIRPD</name>
</gene>
<dbReference type="InterPro" id="IPR051755">
    <property type="entry name" value="Ig-like_CS_Receptor"/>
</dbReference>
<evidence type="ECO:0000259" key="5">
    <source>
        <dbReference type="PROSITE" id="PS50835"/>
    </source>
</evidence>
<dbReference type="FunFam" id="2.60.40.10:FF:000295">
    <property type="entry name" value="Tyrosine-protein phosphatase non-receptor type substrate 1"/>
    <property type="match status" value="2"/>
</dbReference>
<evidence type="ECO:0000313" key="6">
    <source>
        <dbReference type="Proteomes" id="UP000504640"/>
    </source>
</evidence>
<protein>
    <submittedName>
        <fullName evidence="7">Signal-regulatory protein delta</fullName>
    </submittedName>
</protein>
<keyword evidence="1" id="KW-0732">Signal</keyword>
<feature type="domain" description="Ig-like" evidence="5">
    <location>
        <begin position="3"/>
        <end position="100"/>
    </location>
</feature>
<keyword evidence="4" id="KW-0393">Immunoglobulin domain</keyword>
<proteinExistence type="predicted"/>
<keyword evidence="6" id="KW-1185">Reference proteome</keyword>
<dbReference type="InterPro" id="IPR013783">
    <property type="entry name" value="Ig-like_fold"/>
</dbReference>
<evidence type="ECO:0000256" key="2">
    <source>
        <dbReference type="ARBA" id="ARBA00023157"/>
    </source>
</evidence>
<dbReference type="InterPro" id="IPR003599">
    <property type="entry name" value="Ig_sub"/>
</dbReference>
<dbReference type="InterPro" id="IPR003598">
    <property type="entry name" value="Ig_sub2"/>
</dbReference>
<sequence length="298" mass="33054">MIPSFFPGPSDEEFQVNQPQTLVSVNPGDVLTLACNMSALSPSGPVLWFKSTGPEQQLIYSFNGSHFPRVTPVENTTVDQTDYSIRISDVLPEDAGTYYCVKLRIGHPDMEFFSGPGTIVYVNGATRVFHVQQAEISQTALTGESITLSCSVPETLPDGPVLWFKGTGPDRKLIYNFKQGHFPRVNEIGDTTRPGNTDFSIRIHEISLADAGTYYCVKFIKGKPIKEYQSGQGTQVFVTGEYVSYTPCPLVYEITSAVMSSFHSIIAICQILSKIQHTFDLFNSLSKLCIRYFTGRKN</sequence>
<dbReference type="InterPro" id="IPR007110">
    <property type="entry name" value="Ig-like_dom"/>
</dbReference>
<keyword evidence="2" id="KW-1015">Disulfide bond</keyword>
<dbReference type="InterPro" id="IPR036179">
    <property type="entry name" value="Ig-like_dom_sf"/>
</dbReference>
<keyword evidence="3" id="KW-0325">Glycoprotein</keyword>
<dbReference type="SUPFAM" id="SSF48726">
    <property type="entry name" value="Immunoglobulin"/>
    <property type="match status" value="2"/>
</dbReference>
<dbReference type="GeneID" id="116563024"/>
<dbReference type="Proteomes" id="UP000504640">
    <property type="component" value="Unplaced"/>
</dbReference>
<dbReference type="SMART" id="SM00409">
    <property type="entry name" value="IG"/>
    <property type="match status" value="2"/>
</dbReference>
<dbReference type="AlphaFoldDB" id="A0A6J3JBJ9"/>
<dbReference type="SMART" id="SM00408">
    <property type="entry name" value="IGc2"/>
    <property type="match status" value="2"/>
</dbReference>
<dbReference type="SMART" id="SM00406">
    <property type="entry name" value="IGv"/>
    <property type="match status" value="2"/>
</dbReference>
<accession>A0A6J3JBJ9</accession>
<organism evidence="6 7">
    <name type="scientific">Sapajus apella</name>
    <name type="common">Brown-capped capuchin</name>
    <name type="synonym">Cebus apella</name>
    <dbReference type="NCBI Taxonomy" id="9515"/>
    <lineage>
        <taxon>Eukaryota</taxon>
        <taxon>Metazoa</taxon>
        <taxon>Chordata</taxon>
        <taxon>Craniata</taxon>
        <taxon>Vertebrata</taxon>
        <taxon>Euteleostomi</taxon>
        <taxon>Mammalia</taxon>
        <taxon>Eutheria</taxon>
        <taxon>Euarchontoglires</taxon>
        <taxon>Primates</taxon>
        <taxon>Haplorrhini</taxon>
        <taxon>Platyrrhini</taxon>
        <taxon>Cebidae</taxon>
        <taxon>Cebinae</taxon>
        <taxon>Sapajus</taxon>
    </lineage>
</organism>
<dbReference type="Pfam" id="PF07686">
    <property type="entry name" value="V-set"/>
    <property type="match status" value="2"/>
</dbReference>
<evidence type="ECO:0000313" key="7">
    <source>
        <dbReference type="RefSeq" id="XP_032151539.1"/>
    </source>
</evidence>
<dbReference type="Gene3D" id="2.60.40.10">
    <property type="entry name" value="Immunoglobulins"/>
    <property type="match status" value="2"/>
</dbReference>